<proteinExistence type="predicted"/>
<name>A0A6G0W5A9_9STRA</name>
<sequence length="260" mass="29703">MSPSTSSNSVVPAGCPILDEINSSTFPQWNKQFMQYAKSAAFDSFYLESNYVPEDLTSRFIDEYDRTLRGDKVTHEAEYYVDPSLSGNERTARLAEVYAYETRYRKATYDRLSKTTLANLRSDATIFLNSALSPLLRSCFSNESDPYLLYQAIRARFENHATRTDPSSILRADLRVSWTPGEACDNALDLLKEHQANYRNSMQPLDWQNLSVDAYAAHFWDLRYLVRASEVFQREDCLGSAAQAPAICAQEWLSSVQHYC</sequence>
<reference evidence="1 2" key="1">
    <citation type="submission" date="2019-07" db="EMBL/GenBank/DDBJ databases">
        <title>Genomics analysis of Aphanomyces spp. identifies a new class of oomycete effector associated with host adaptation.</title>
        <authorList>
            <person name="Gaulin E."/>
        </authorList>
    </citation>
    <scope>NUCLEOTIDE SEQUENCE [LARGE SCALE GENOMIC DNA]</scope>
    <source>
        <strain evidence="1 2">ATCC 201684</strain>
    </source>
</reference>
<evidence type="ECO:0000313" key="2">
    <source>
        <dbReference type="Proteomes" id="UP000481153"/>
    </source>
</evidence>
<protein>
    <submittedName>
        <fullName evidence="1">Uncharacterized protein</fullName>
    </submittedName>
</protein>
<dbReference type="VEuPathDB" id="FungiDB:AeMF1_006304"/>
<comment type="caution">
    <text evidence="1">The sequence shown here is derived from an EMBL/GenBank/DDBJ whole genome shotgun (WGS) entry which is preliminary data.</text>
</comment>
<keyword evidence="2" id="KW-1185">Reference proteome</keyword>
<gene>
    <name evidence="1" type="ORF">Ae201684_019214</name>
</gene>
<organism evidence="1 2">
    <name type="scientific">Aphanomyces euteiches</name>
    <dbReference type="NCBI Taxonomy" id="100861"/>
    <lineage>
        <taxon>Eukaryota</taxon>
        <taxon>Sar</taxon>
        <taxon>Stramenopiles</taxon>
        <taxon>Oomycota</taxon>
        <taxon>Saprolegniomycetes</taxon>
        <taxon>Saprolegniales</taxon>
        <taxon>Verrucalvaceae</taxon>
        <taxon>Aphanomyces</taxon>
    </lineage>
</organism>
<dbReference type="EMBL" id="VJMJ01000500">
    <property type="protein sequence ID" value="KAF0721166.1"/>
    <property type="molecule type" value="Genomic_DNA"/>
</dbReference>
<accession>A0A6G0W5A9</accession>
<evidence type="ECO:0000313" key="1">
    <source>
        <dbReference type="EMBL" id="KAF0721166.1"/>
    </source>
</evidence>
<dbReference type="AlphaFoldDB" id="A0A6G0W5A9"/>
<dbReference type="Proteomes" id="UP000481153">
    <property type="component" value="Unassembled WGS sequence"/>
</dbReference>